<feature type="domain" description="DUF1206" evidence="2">
    <location>
        <begin position="25"/>
        <end position="93"/>
    </location>
</feature>
<dbReference type="EMBL" id="QDGZ01000006">
    <property type="protein sequence ID" value="PVG82182.1"/>
    <property type="molecule type" value="Genomic_DNA"/>
</dbReference>
<organism evidence="3 4">
    <name type="scientific">Nocardioides gansuensis</name>
    <dbReference type="NCBI Taxonomy" id="2138300"/>
    <lineage>
        <taxon>Bacteria</taxon>
        <taxon>Bacillati</taxon>
        <taxon>Actinomycetota</taxon>
        <taxon>Actinomycetes</taxon>
        <taxon>Propionibacteriales</taxon>
        <taxon>Nocardioidaceae</taxon>
        <taxon>Nocardioides</taxon>
    </lineage>
</organism>
<sequence length="272" mass="28145">MATSAGDKAEQAGDSASLEVFARGGLIAYGVVHLLIGWLALQIAWGTSASKSADPSGALRTVADHPFGQVLLWLVAVGLVALALWQASEAIWGYHNRDGAKRVRKQVTSTAKAVIYAALGFSAASVALSSGSSSSQSQQETTSGVLAWPAGHVIVVVTGLIIIGVGVAGVSKGVKKSFSEEIDTSSMPRAARKGVARLGQVGYIAKGVALVLVGGLLSYATLTFDPQEAPGLDGALQTILAQPFGRFLLTAVALGFLAFGLFAMLQSRYRRM</sequence>
<keyword evidence="1" id="KW-1133">Transmembrane helix</keyword>
<dbReference type="AlphaFoldDB" id="A0A2T8F8Z0"/>
<dbReference type="Pfam" id="PF06724">
    <property type="entry name" value="DUF1206"/>
    <property type="match status" value="3"/>
</dbReference>
<name>A0A2T8F8Z0_9ACTN</name>
<feature type="transmembrane region" description="Helical" evidence="1">
    <location>
        <begin position="203"/>
        <end position="224"/>
    </location>
</feature>
<dbReference type="RefSeq" id="WP_116573249.1">
    <property type="nucleotide sequence ID" value="NZ_QDGZ01000006.1"/>
</dbReference>
<dbReference type="Proteomes" id="UP000246018">
    <property type="component" value="Unassembled WGS sequence"/>
</dbReference>
<keyword evidence="4" id="KW-1185">Reference proteome</keyword>
<feature type="transmembrane region" description="Helical" evidence="1">
    <location>
        <begin position="26"/>
        <end position="45"/>
    </location>
</feature>
<feature type="transmembrane region" description="Helical" evidence="1">
    <location>
        <begin position="244"/>
        <end position="265"/>
    </location>
</feature>
<evidence type="ECO:0000256" key="1">
    <source>
        <dbReference type="SAM" id="Phobius"/>
    </source>
</evidence>
<evidence type="ECO:0000259" key="2">
    <source>
        <dbReference type="Pfam" id="PF06724"/>
    </source>
</evidence>
<dbReference type="InterPro" id="IPR009597">
    <property type="entry name" value="DUF1206"/>
</dbReference>
<feature type="transmembrane region" description="Helical" evidence="1">
    <location>
        <begin position="113"/>
        <end position="130"/>
    </location>
</feature>
<keyword evidence="1" id="KW-0472">Membrane</keyword>
<protein>
    <submittedName>
        <fullName evidence="3">DUF1206 domain-containing protein</fullName>
    </submittedName>
</protein>
<gene>
    <name evidence="3" type="ORF">DDE18_15050</name>
</gene>
<evidence type="ECO:0000313" key="3">
    <source>
        <dbReference type="EMBL" id="PVG82182.1"/>
    </source>
</evidence>
<accession>A0A2T8F8Z0</accession>
<feature type="domain" description="DUF1206" evidence="2">
    <location>
        <begin position="110"/>
        <end position="175"/>
    </location>
</feature>
<reference evidence="3 4" key="1">
    <citation type="submission" date="2018-04" db="EMBL/GenBank/DDBJ databases">
        <title>Genome of Nocardioides gansuensis WSJ-1.</title>
        <authorList>
            <person name="Wu S."/>
            <person name="Wang G."/>
        </authorList>
    </citation>
    <scope>NUCLEOTIDE SEQUENCE [LARGE SCALE GENOMIC DNA]</scope>
    <source>
        <strain evidence="3 4">WSJ-1</strain>
    </source>
</reference>
<feature type="transmembrane region" description="Helical" evidence="1">
    <location>
        <begin position="150"/>
        <end position="170"/>
    </location>
</feature>
<evidence type="ECO:0000313" key="4">
    <source>
        <dbReference type="Proteomes" id="UP000246018"/>
    </source>
</evidence>
<dbReference type="OrthoDB" id="4552598at2"/>
<proteinExistence type="predicted"/>
<comment type="caution">
    <text evidence="3">The sequence shown here is derived from an EMBL/GenBank/DDBJ whole genome shotgun (WGS) entry which is preliminary data.</text>
</comment>
<feature type="transmembrane region" description="Helical" evidence="1">
    <location>
        <begin position="70"/>
        <end position="92"/>
    </location>
</feature>
<keyword evidence="1" id="KW-0812">Transmembrane</keyword>
<feature type="domain" description="DUF1206" evidence="2">
    <location>
        <begin position="201"/>
        <end position="270"/>
    </location>
</feature>